<dbReference type="SMART" id="SM00710">
    <property type="entry name" value="PbH1"/>
    <property type="match status" value="5"/>
</dbReference>
<dbReference type="Gene3D" id="2.160.20.10">
    <property type="entry name" value="Single-stranded right-handed beta-helix, Pectin lyase-like"/>
    <property type="match status" value="1"/>
</dbReference>
<dbReference type="InterPro" id="IPR011050">
    <property type="entry name" value="Pectin_lyase_fold/virulence"/>
</dbReference>
<dbReference type="InterPro" id="IPR006626">
    <property type="entry name" value="PbH1"/>
</dbReference>
<dbReference type="NCBIfam" id="NF041518">
    <property type="entry name" value="choice_anch_Q"/>
    <property type="match status" value="1"/>
</dbReference>
<organism evidence="2">
    <name type="scientific">uncultured bacterium A1Q1_fos_493</name>
    <dbReference type="NCBI Taxonomy" id="1256577"/>
    <lineage>
        <taxon>Bacteria</taxon>
        <taxon>environmental samples</taxon>
    </lineage>
</organism>
<dbReference type="EMBL" id="JX649902">
    <property type="protein sequence ID" value="AGC72456.1"/>
    <property type="molecule type" value="Genomic_DNA"/>
</dbReference>
<dbReference type="Gene3D" id="1.10.1130.10">
    <property type="entry name" value="Flavocytochrome C3, Chain A"/>
    <property type="match status" value="1"/>
</dbReference>
<reference evidence="2" key="1">
    <citation type="submission" date="2012-09" db="EMBL/GenBank/DDBJ databases">
        <title>Metagenomic Characterization of a Microbial Community in Wastewater Detects High Levels of Antibiotic Resistance.</title>
        <authorList>
            <person name="Abrams M."/>
            <person name="Caldwell A."/>
            <person name="Vandaei E."/>
            <person name="Lee W."/>
            <person name="Perrott J."/>
            <person name="Khan S.Y."/>
            <person name="Ta J."/>
            <person name="Romero D."/>
            <person name="Nguyen V."/>
            <person name="Pourmand N."/>
            <person name="Ouverney C.C."/>
        </authorList>
    </citation>
    <scope>NUCLEOTIDE SEQUENCE</scope>
</reference>
<dbReference type="AlphaFoldDB" id="L7VYE9"/>
<dbReference type="SUPFAM" id="SSF51126">
    <property type="entry name" value="Pectin lyase-like"/>
    <property type="match status" value="1"/>
</dbReference>
<sequence length="1217" mass="126746">MAIHSALPRRALLFGLLLLFSVPGHTLAAGLAQEPPPVVAFQGATVNAQHNPHTGGQVNASINSTLLDFQLPGTQPGGLTSALAAPANCTACHVTHIVDHFAGSMMANSARDPLFRAALQVANQDAKFGGDPCIRCHAPNAWLNNRSAIAGDPASTDGRLINAEDLQGVACSTCHRLVPPTATAGEAAGDAAERAALTGPFMTGNAAYLVDRNDVRRGPFNIAAAPHAVAQSSYLQSAELCATCHDIDNPLLTFDAGAGEFKLNALNSPAGLNDHLFPIERTYSEWQLSTFGSSGVTGLDYPGLKHSTGTQSGPITICQDCHMPVISAPLVNGGPTRTVGQHQWAGGSATWQDGIVNVWQTVAADTSFNKTQTAANKTLGAEMLKRAAQLEVALVNGQVEVKITNNSGHKLPTGYAEGRRMWIEVYELKGSTPVFTSGLMSGVIGPLINDPYLKSYEIKLGLTDAHAQNIGRPEIAGEGFHFILNNKVFKDNRIPPRGFSNVAFATRDMQPVGGSYADGQYWDTTYYPLHPEADSISVRLMYQTASLEYLDFLASAADVTVADAVRGPTNWGQIIADLRGQTIGKPVVMAGAHLFIPRQFVATTGTDTGACTDSAQPCKTITYALSQAVDGGEIRVAAGLYPELIQVTKPVSLTGGFTLTNWVTPQWEANQTILDGQNAYRPLTINADRVKVDGFIIRNGNTTGGDRVGGGLYIGGVNLVDQATLINLRLENNVASNVDSGEGGGLAVAMGNTFQLSARLTLNNVTVISNTATTGNLSASGGGMSLQAVGTSPLIVEMTNVTVQDNIAGNDFSSTGGGIALNLNGGRATLRQSRIVDNQVARGKTFLGGPSRGGGIYVSNGDLNLVNVLLTGNTGERGEAIAVQSTGNAGATVAMNYVTLADNYRTSADAAAILHTDGLQVYLLLANALFSGNPVAFEARNNTQPTEVLVTSTLIDTNVGAVISGTVTITGTILRGAADYVNAPAGDYHLTATSAAIDQGNGLAPLIDLDGVSRPKGVTTDIGAYEFTPTTLTDQTITFNPLPDKMVNEPPFTINATASSGLPVSFAALTPSICTVSGNTVTLLTTGTCTIQAGQGGNANFNPAPPVAQSFAVKSAQKSDQTITFGQPTDKQLGELPFVLSASASSGLVVSFTSNTPGVCTVSGNTVTLIAVGLCSLTATQDGNALVNPATPVTRRFNVTTQGDSQGQKLYLPLVLR</sequence>
<evidence type="ECO:0000256" key="1">
    <source>
        <dbReference type="SAM" id="SignalP"/>
    </source>
</evidence>
<dbReference type="InterPro" id="IPR059226">
    <property type="entry name" value="Choice_anch_Q_dom"/>
</dbReference>
<dbReference type="InterPro" id="IPR012334">
    <property type="entry name" value="Pectin_lyas_fold"/>
</dbReference>
<dbReference type="SUPFAM" id="SSF48695">
    <property type="entry name" value="Multiheme cytochromes"/>
    <property type="match status" value="1"/>
</dbReference>
<evidence type="ECO:0000313" key="2">
    <source>
        <dbReference type="EMBL" id="AGC72456.1"/>
    </source>
</evidence>
<protein>
    <submittedName>
        <fullName evidence="2">Uncharacterized protein</fullName>
    </submittedName>
</protein>
<name>L7VYE9_9BACT</name>
<feature type="signal peptide" evidence="1">
    <location>
        <begin position="1"/>
        <end position="28"/>
    </location>
</feature>
<dbReference type="InterPro" id="IPR036280">
    <property type="entry name" value="Multihaem_cyt_sf"/>
</dbReference>
<proteinExistence type="predicted"/>
<accession>L7VYE9</accession>
<feature type="chain" id="PRO_5003985219" evidence="1">
    <location>
        <begin position="29"/>
        <end position="1217"/>
    </location>
</feature>
<keyword evidence="1" id="KW-0732">Signal</keyword>